<feature type="non-terminal residue" evidence="2">
    <location>
        <position position="1"/>
    </location>
</feature>
<dbReference type="InterPro" id="IPR027434">
    <property type="entry name" value="Homing_endonucl"/>
</dbReference>
<dbReference type="GO" id="GO:0004519">
    <property type="term" value="F:endonuclease activity"/>
    <property type="evidence" value="ECO:0007669"/>
    <property type="project" value="InterPro"/>
</dbReference>
<dbReference type="SUPFAM" id="SSF55608">
    <property type="entry name" value="Homing endonucleases"/>
    <property type="match status" value="1"/>
</dbReference>
<sequence length="251" mass="29214">SKSLSKIYYATKTNRNTNVYNNCNETRLVIYGTNLGFTLGYPKYRKYLRSIDVIPSYLMPMLIGILLSDGTLSIEKRHKVGNARFRFKQSIIHFSYFLSVYLKLGHFCSRGFRPKIDIVQGKSYLQTEFVTRALPCFTYLRHLFYPNGIKIVPTFIYDYLTWETLAHWIACDGTYRSGVVLQTESFSIEDKVLLINMLILKFGFECSIHKQGKKHVIYITAKSIKKNLHHILPHLHESMHYKVLGPKAKLL</sequence>
<evidence type="ECO:0000259" key="1">
    <source>
        <dbReference type="Pfam" id="PF03161"/>
    </source>
</evidence>
<dbReference type="Gene3D" id="3.10.28.10">
    <property type="entry name" value="Homing endonucleases"/>
    <property type="match status" value="2"/>
</dbReference>
<evidence type="ECO:0000313" key="2">
    <source>
        <dbReference type="EMBL" id="AAN04065.1"/>
    </source>
</evidence>
<gene>
    <name evidence="2" type="primary">orf251</name>
</gene>
<dbReference type="InterPro" id="IPR004860">
    <property type="entry name" value="LAGLIDADG_dom"/>
</dbReference>
<reference evidence="2" key="1">
    <citation type="journal article" date="2002" name="Curr. Biol.">
        <title>The closest unicellular relatives of animals.</title>
        <authorList>
            <person name="Lang B.F."/>
            <person name="O'Kelly C."/>
            <person name="Nerad T."/>
            <person name="Gray M.W."/>
            <person name="Burger G."/>
        </authorList>
    </citation>
    <scope>NUCLEOTIDE SEQUENCE</scope>
    <source>
        <strain evidence="2">JAP-7-2</strain>
    </source>
</reference>
<dbReference type="Pfam" id="PF03161">
    <property type="entry name" value="LAGLIDADG_2"/>
    <property type="match status" value="1"/>
</dbReference>
<feature type="domain" description="Homing endonuclease LAGLIDADG" evidence="1">
    <location>
        <begin position="61"/>
        <end position="226"/>
    </location>
</feature>
<protein>
    <submittedName>
        <fullName evidence="2">Orf251</fullName>
    </submittedName>
</protein>
<proteinExistence type="predicted"/>
<dbReference type="AlphaFoldDB" id="Q8M0C7"/>
<geneLocation type="mitochondrion" evidence="2"/>
<dbReference type="EMBL" id="AF538043">
    <property type="protein sequence ID" value="AAN04065.1"/>
    <property type="molecule type" value="Genomic_DNA"/>
</dbReference>
<organism evidence="2">
    <name type="scientific">Amoebidium parasiticum</name>
    <dbReference type="NCBI Taxonomy" id="4881"/>
    <lineage>
        <taxon>Eukaryota</taxon>
        <taxon>Ichthyosporea</taxon>
        <taxon>Ichthyophonida</taxon>
        <taxon>Amoebidiaceae</taxon>
        <taxon>Amoebidium</taxon>
    </lineage>
</organism>
<accession>Q8M0C7</accession>
<name>Q8M0C7_AMOPA</name>
<keyword evidence="2" id="KW-0496">Mitochondrion</keyword>